<dbReference type="Proteomes" id="UP000317909">
    <property type="component" value="Chromosome"/>
</dbReference>
<dbReference type="EMBL" id="CP036339">
    <property type="protein sequence ID" value="QDT73526.1"/>
    <property type="molecule type" value="Genomic_DNA"/>
</dbReference>
<protein>
    <submittedName>
        <fullName evidence="1">Uncharacterized protein</fullName>
    </submittedName>
</protein>
<name>A0A517TYS8_9BACT</name>
<evidence type="ECO:0000313" key="1">
    <source>
        <dbReference type="EMBL" id="QDT73526.1"/>
    </source>
</evidence>
<reference evidence="1 2" key="1">
    <citation type="submission" date="2019-02" db="EMBL/GenBank/DDBJ databases">
        <title>Deep-cultivation of Planctomycetes and their phenomic and genomic characterization uncovers novel biology.</title>
        <authorList>
            <person name="Wiegand S."/>
            <person name="Jogler M."/>
            <person name="Boedeker C."/>
            <person name="Pinto D."/>
            <person name="Vollmers J."/>
            <person name="Rivas-Marin E."/>
            <person name="Kohn T."/>
            <person name="Peeters S.H."/>
            <person name="Heuer A."/>
            <person name="Rast P."/>
            <person name="Oberbeckmann S."/>
            <person name="Bunk B."/>
            <person name="Jeske O."/>
            <person name="Meyerdierks A."/>
            <person name="Storesund J.E."/>
            <person name="Kallscheuer N."/>
            <person name="Luecker S."/>
            <person name="Lage O.M."/>
            <person name="Pohl T."/>
            <person name="Merkel B.J."/>
            <person name="Hornburger P."/>
            <person name="Mueller R.-W."/>
            <person name="Bruemmer F."/>
            <person name="Labrenz M."/>
            <person name="Spormann A.M."/>
            <person name="Op den Camp H."/>
            <person name="Overmann J."/>
            <person name="Amann R."/>
            <person name="Jetten M.S.M."/>
            <person name="Mascher T."/>
            <person name="Medema M.H."/>
            <person name="Devos D.P."/>
            <person name="Kaster A.-K."/>
            <person name="Ovreas L."/>
            <person name="Rohde M."/>
            <person name="Galperin M.Y."/>
            <person name="Jogler C."/>
        </authorList>
    </citation>
    <scope>NUCLEOTIDE SEQUENCE [LARGE SCALE GENOMIC DNA]</scope>
    <source>
        <strain evidence="1 2">I41</strain>
    </source>
</reference>
<dbReference type="KEGG" id="llh:I41_27150"/>
<keyword evidence="2" id="KW-1185">Reference proteome</keyword>
<dbReference type="AlphaFoldDB" id="A0A517TYS8"/>
<organism evidence="1 2">
    <name type="scientific">Lacipirellula limnantheis</name>
    <dbReference type="NCBI Taxonomy" id="2528024"/>
    <lineage>
        <taxon>Bacteria</taxon>
        <taxon>Pseudomonadati</taxon>
        <taxon>Planctomycetota</taxon>
        <taxon>Planctomycetia</taxon>
        <taxon>Pirellulales</taxon>
        <taxon>Lacipirellulaceae</taxon>
        <taxon>Lacipirellula</taxon>
    </lineage>
</organism>
<sequence length="79" mass="8627">MSKDCEPEAISPGPSANVGGTIFSARSITEAAALNLAGDILDEVKPKRRQPDLIHSLAMLLDDHGLRRAANTLRERYRK</sequence>
<proteinExistence type="predicted"/>
<accession>A0A517TYS8</accession>
<gene>
    <name evidence="1" type="ORF">I41_27150</name>
</gene>
<evidence type="ECO:0000313" key="2">
    <source>
        <dbReference type="Proteomes" id="UP000317909"/>
    </source>
</evidence>